<dbReference type="SMART" id="SM00283">
    <property type="entry name" value="MA"/>
    <property type="match status" value="1"/>
</dbReference>
<evidence type="ECO:0000256" key="1">
    <source>
        <dbReference type="ARBA" id="ARBA00004370"/>
    </source>
</evidence>
<organism evidence="8 9">
    <name type="scientific">Alkalimarinus alittae</name>
    <dbReference type="NCBI Taxonomy" id="2961619"/>
    <lineage>
        <taxon>Bacteria</taxon>
        <taxon>Pseudomonadati</taxon>
        <taxon>Pseudomonadota</taxon>
        <taxon>Gammaproteobacteria</taxon>
        <taxon>Alteromonadales</taxon>
        <taxon>Alteromonadaceae</taxon>
        <taxon>Alkalimarinus</taxon>
    </lineage>
</organism>
<sequence>MDWLNKSIFNKLLTIIGGGCVVITFAAFFYFSKASSGFSAYQSVINVDDRNAIEVSIILAEFKGQVQEWKNILIRGSDPSNLNKYWGRFEEQEAKVQSMSQALKKHLTKPQEIDLITRFLASHKKMGQDYRKGLADFKAANFDIMSGDEAVKGIDREPSKLLADAVRSIQDDAKAHSIKIEEEVQSATIIAAGLLFGSIVIFAAVALSTVNIALVKPSRELAKAIDDLSQGYLNNDISIHRRDELGTLADASRRLQSFLSGISKQLKETTVSLDQASGSLSTACETMTENAQQGHSRTDQIAAAMQEMTATAQEVASHASTAAGLTVDADSASSDGLKTMHQAQSSINRLAEQVEDNVETVNTLAEKTNNVGTVLGVIRAIAEQTNLLALNAAIEAARAGEHGRGFSVVADEVRTLAQRTQESTAEIEGIIDSVQESARNMVTVMESSRTVTSESASFFNDATVKLEQISGSISDITSLIEQVATAAEEQTSTSEEITQNVTEVAGLTEETAEIAEHTRSTSDQLSNLSLTTSKLSQQFKS</sequence>
<feature type="domain" description="HAMP" evidence="7">
    <location>
        <begin position="212"/>
        <end position="264"/>
    </location>
</feature>
<dbReference type="Pfam" id="PF00015">
    <property type="entry name" value="MCPsignal"/>
    <property type="match status" value="1"/>
</dbReference>
<feature type="transmembrane region" description="Helical" evidence="5">
    <location>
        <begin position="12"/>
        <end position="31"/>
    </location>
</feature>
<evidence type="ECO:0000259" key="7">
    <source>
        <dbReference type="PROSITE" id="PS50885"/>
    </source>
</evidence>
<proteinExistence type="inferred from homology"/>
<gene>
    <name evidence="8" type="ORF">NKI27_17895</name>
</gene>
<evidence type="ECO:0000256" key="3">
    <source>
        <dbReference type="ARBA" id="ARBA00029447"/>
    </source>
</evidence>
<dbReference type="InterPro" id="IPR003660">
    <property type="entry name" value="HAMP_dom"/>
</dbReference>
<keyword evidence="5" id="KW-0812">Transmembrane</keyword>
<evidence type="ECO:0000256" key="4">
    <source>
        <dbReference type="PROSITE-ProRule" id="PRU00284"/>
    </source>
</evidence>
<keyword evidence="9" id="KW-1185">Reference proteome</keyword>
<evidence type="ECO:0000259" key="6">
    <source>
        <dbReference type="PROSITE" id="PS50111"/>
    </source>
</evidence>
<protein>
    <submittedName>
        <fullName evidence="8">Methyl-accepting chemotaxis protein</fullName>
    </submittedName>
</protein>
<dbReference type="EMBL" id="CP100390">
    <property type="protein sequence ID" value="UZE95896.1"/>
    <property type="molecule type" value="Genomic_DNA"/>
</dbReference>
<name>A0ABY6N1E0_9ALTE</name>
<comment type="similarity">
    <text evidence="3">Belongs to the methyl-accepting chemotaxis (MCP) protein family.</text>
</comment>
<evidence type="ECO:0000313" key="9">
    <source>
        <dbReference type="Proteomes" id="UP001163739"/>
    </source>
</evidence>
<evidence type="ECO:0000256" key="5">
    <source>
        <dbReference type="SAM" id="Phobius"/>
    </source>
</evidence>
<dbReference type="Proteomes" id="UP001163739">
    <property type="component" value="Chromosome"/>
</dbReference>
<dbReference type="PANTHER" id="PTHR32089:SF120">
    <property type="entry name" value="METHYL-ACCEPTING CHEMOTAXIS PROTEIN TLPQ"/>
    <property type="match status" value="1"/>
</dbReference>
<dbReference type="PANTHER" id="PTHR32089">
    <property type="entry name" value="METHYL-ACCEPTING CHEMOTAXIS PROTEIN MCPB"/>
    <property type="match status" value="1"/>
</dbReference>
<comment type="subcellular location">
    <subcellularLocation>
        <location evidence="1">Membrane</location>
    </subcellularLocation>
</comment>
<feature type="domain" description="Methyl-accepting transducer" evidence="6">
    <location>
        <begin position="269"/>
        <end position="505"/>
    </location>
</feature>
<dbReference type="PROSITE" id="PS50885">
    <property type="entry name" value="HAMP"/>
    <property type="match status" value="1"/>
</dbReference>
<evidence type="ECO:0000313" key="8">
    <source>
        <dbReference type="EMBL" id="UZE95896.1"/>
    </source>
</evidence>
<dbReference type="CDD" id="cd06225">
    <property type="entry name" value="HAMP"/>
    <property type="match status" value="1"/>
</dbReference>
<feature type="transmembrane region" description="Helical" evidence="5">
    <location>
        <begin position="189"/>
        <end position="214"/>
    </location>
</feature>
<dbReference type="RefSeq" id="WP_265047379.1">
    <property type="nucleotide sequence ID" value="NZ_CP100390.1"/>
</dbReference>
<dbReference type="PROSITE" id="PS50111">
    <property type="entry name" value="CHEMOTAXIS_TRANSDUC_2"/>
    <property type="match status" value="1"/>
</dbReference>
<keyword evidence="5" id="KW-1133">Transmembrane helix</keyword>
<keyword evidence="2 4" id="KW-0807">Transducer</keyword>
<dbReference type="Gene3D" id="1.10.287.950">
    <property type="entry name" value="Methyl-accepting chemotaxis protein"/>
    <property type="match status" value="1"/>
</dbReference>
<reference evidence="8" key="1">
    <citation type="submission" date="2022-06" db="EMBL/GenBank/DDBJ databases">
        <title>Alkalimarinus sp. nov., isolated from gut of a Alitta virens.</title>
        <authorList>
            <person name="Yang A.I."/>
            <person name="Shin N.-R."/>
        </authorList>
    </citation>
    <scope>NUCLEOTIDE SEQUENCE</scope>
    <source>
        <strain evidence="8">A2M4</strain>
    </source>
</reference>
<evidence type="ECO:0000256" key="2">
    <source>
        <dbReference type="ARBA" id="ARBA00023224"/>
    </source>
</evidence>
<dbReference type="SUPFAM" id="SSF58104">
    <property type="entry name" value="Methyl-accepting chemotaxis protein (MCP) signaling domain"/>
    <property type="match status" value="1"/>
</dbReference>
<dbReference type="InterPro" id="IPR004089">
    <property type="entry name" value="MCPsignal_dom"/>
</dbReference>
<keyword evidence="5" id="KW-0472">Membrane</keyword>
<accession>A0ABY6N1E0</accession>
<dbReference type="CDD" id="cd11386">
    <property type="entry name" value="MCP_signal"/>
    <property type="match status" value="1"/>
</dbReference>